<evidence type="ECO:0000313" key="1">
    <source>
        <dbReference type="EMBL" id="GHO53484.1"/>
    </source>
</evidence>
<dbReference type="Proteomes" id="UP000654345">
    <property type="component" value="Unassembled WGS sequence"/>
</dbReference>
<dbReference type="EMBL" id="BNJG01000001">
    <property type="protein sequence ID" value="GHO53484.1"/>
    <property type="molecule type" value="Genomic_DNA"/>
</dbReference>
<reference evidence="1 2" key="1">
    <citation type="journal article" date="2021" name="Int. J. Syst. Evol. Microbiol.">
        <title>Reticulibacter mediterranei gen. nov., sp. nov., within the new family Reticulibacteraceae fam. nov., and Ktedonospora formicarum gen. nov., sp. nov., Ktedonobacter robiniae sp. nov., Dictyobacter formicarum sp. nov. and Dictyobacter arantiisoli sp. nov., belonging to the class Ktedonobacteria.</title>
        <authorList>
            <person name="Yabe S."/>
            <person name="Zheng Y."/>
            <person name="Wang C.M."/>
            <person name="Sakai Y."/>
            <person name="Abe K."/>
            <person name="Yokota A."/>
            <person name="Donadio S."/>
            <person name="Cavaletti L."/>
            <person name="Monciardini P."/>
        </authorList>
    </citation>
    <scope>NUCLEOTIDE SEQUENCE [LARGE SCALE GENOMIC DNA]</scope>
    <source>
        <strain evidence="1 2">SOSP1-30</strain>
    </source>
</reference>
<evidence type="ECO:0000313" key="2">
    <source>
        <dbReference type="Proteomes" id="UP000654345"/>
    </source>
</evidence>
<keyword evidence="2" id="KW-1185">Reference proteome</keyword>
<sequence length="79" mass="9429">MDVKRRSFSADVEHSWEAGRWWYVELDEANHWWLLPGGAAEQSLWENLLPWFDLLERVAGLNVQRWCEGVNPQVYHPLH</sequence>
<organism evidence="1 2">
    <name type="scientific">Ktedonobacter robiniae</name>
    <dbReference type="NCBI Taxonomy" id="2778365"/>
    <lineage>
        <taxon>Bacteria</taxon>
        <taxon>Bacillati</taxon>
        <taxon>Chloroflexota</taxon>
        <taxon>Ktedonobacteria</taxon>
        <taxon>Ktedonobacterales</taxon>
        <taxon>Ktedonobacteraceae</taxon>
        <taxon>Ktedonobacter</taxon>
    </lineage>
</organism>
<comment type="caution">
    <text evidence="1">The sequence shown here is derived from an EMBL/GenBank/DDBJ whole genome shotgun (WGS) entry which is preliminary data.</text>
</comment>
<protein>
    <submittedName>
        <fullName evidence="1">Uncharacterized protein</fullName>
    </submittedName>
</protein>
<name>A0ABQ3UL70_9CHLR</name>
<proteinExistence type="predicted"/>
<accession>A0ABQ3UL70</accession>
<gene>
    <name evidence="1" type="ORF">KSB_19590</name>
</gene>